<feature type="transmembrane region" description="Helical" evidence="2">
    <location>
        <begin position="6"/>
        <end position="27"/>
    </location>
</feature>
<reference evidence="3 4" key="1">
    <citation type="submission" date="2017-08" db="EMBL/GenBank/DDBJ databases">
        <title>Mesorhizobium wenxinae sp. nov., a novel rhizobial species isolated from root nodules of chickpea (Cicer arietinum L.).</title>
        <authorList>
            <person name="Zhang J."/>
        </authorList>
    </citation>
    <scope>NUCLEOTIDE SEQUENCE [LARGE SCALE GENOMIC DNA]</scope>
    <source>
        <strain evidence="4">WYCCWR 10019</strain>
    </source>
</reference>
<dbReference type="EMBL" id="NPKH01000023">
    <property type="protein sequence ID" value="PAP94243.1"/>
    <property type="molecule type" value="Genomic_DNA"/>
</dbReference>
<evidence type="ECO:0000313" key="3">
    <source>
        <dbReference type="EMBL" id="PAP94243.1"/>
    </source>
</evidence>
<evidence type="ECO:0000256" key="2">
    <source>
        <dbReference type="SAM" id="Phobius"/>
    </source>
</evidence>
<evidence type="ECO:0000313" key="4">
    <source>
        <dbReference type="Proteomes" id="UP000215931"/>
    </source>
</evidence>
<feature type="region of interest" description="Disordered" evidence="1">
    <location>
        <begin position="31"/>
        <end position="53"/>
    </location>
</feature>
<protein>
    <submittedName>
        <fullName evidence="3">Uncharacterized protein</fullName>
    </submittedName>
</protein>
<accession>A0A271KEQ3</accession>
<dbReference type="AlphaFoldDB" id="A0A271KEQ3"/>
<feature type="compositionally biased region" description="Basic and acidic residues" evidence="1">
    <location>
        <begin position="33"/>
        <end position="53"/>
    </location>
</feature>
<organism evidence="3 4">
    <name type="scientific">Mesorhizobium wenxiniae</name>
    <dbReference type="NCBI Taxonomy" id="2014805"/>
    <lineage>
        <taxon>Bacteria</taxon>
        <taxon>Pseudomonadati</taxon>
        <taxon>Pseudomonadota</taxon>
        <taxon>Alphaproteobacteria</taxon>
        <taxon>Hyphomicrobiales</taxon>
        <taxon>Phyllobacteriaceae</taxon>
        <taxon>Mesorhizobium</taxon>
    </lineage>
</organism>
<comment type="caution">
    <text evidence="3">The sequence shown here is derived from an EMBL/GenBank/DDBJ whole genome shotgun (WGS) entry which is preliminary data.</text>
</comment>
<proteinExistence type="predicted"/>
<dbReference type="RefSeq" id="WP_095519933.1">
    <property type="nucleotide sequence ID" value="NZ_NPKH01000023.1"/>
</dbReference>
<dbReference type="Proteomes" id="UP000215931">
    <property type="component" value="Unassembled WGS sequence"/>
</dbReference>
<keyword evidence="2" id="KW-0472">Membrane</keyword>
<sequence>MFENSMWLLVVAGGPLILAILIAYALLTRRRRGPAERRESARATERLYREEKD</sequence>
<keyword evidence="2" id="KW-0812">Transmembrane</keyword>
<keyword evidence="4" id="KW-1185">Reference proteome</keyword>
<keyword evidence="2" id="KW-1133">Transmembrane helix</keyword>
<evidence type="ECO:0000256" key="1">
    <source>
        <dbReference type="SAM" id="MobiDB-lite"/>
    </source>
</evidence>
<gene>
    <name evidence="3" type="ORF">CIT31_18175</name>
</gene>
<name>A0A271KEQ3_9HYPH</name>